<sequence length="223" mass="25614">MEYYNIALELVVGYILLFIATKILGKTLLTHITTFDFICSIILSELVGNALYDDELGISFILFAIIIWTVLITTTELITQKFRKTRDFLEGKPSILINHGKLSFEEMKRNHLDINQLLHLLRSKDVFTMREVQYAILEANGCLSVLKKNSEDSIKKQNSQQSKNGPFLAITLISDGELIQENLDEISLTKDYLEKELKKQNLTIKEALYVEWLEGEGLYIQGY</sequence>
<reference evidence="10 11" key="1">
    <citation type="submission" date="2018-06" db="EMBL/GenBank/DDBJ databases">
        <title>Genomic Encyclopedia of Type Strains, Phase IV (KMG-IV): sequencing the most valuable type-strain genomes for metagenomic binning, comparative biology and taxonomic classification.</title>
        <authorList>
            <person name="Goeker M."/>
        </authorList>
    </citation>
    <scope>NUCLEOTIDE SEQUENCE [LARGE SCALE GENOMIC DNA]</scope>
    <source>
        <strain evidence="10 11">DSM 22112</strain>
    </source>
</reference>
<dbReference type="PANTHER" id="PTHR34582">
    <property type="entry name" value="UPF0702 TRANSMEMBRANE PROTEIN YCAP"/>
    <property type="match status" value="1"/>
</dbReference>
<keyword evidence="6 7" id="KW-0472">Membrane</keyword>
<dbReference type="InterPro" id="IPR048454">
    <property type="entry name" value="YetF_N"/>
</dbReference>
<evidence type="ECO:0000256" key="6">
    <source>
        <dbReference type="ARBA" id="ARBA00023136"/>
    </source>
</evidence>
<dbReference type="Gene3D" id="3.30.240.20">
    <property type="entry name" value="bsu07140 like domains"/>
    <property type="match status" value="2"/>
</dbReference>
<dbReference type="InterPro" id="IPR007353">
    <property type="entry name" value="DUF421"/>
</dbReference>
<evidence type="ECO:0000256" key="1">
    <source>
        <dbReference type="ARBA" id="ARBA00004651"/>
    </source>
</evidence>
<evidence type="ECO:0000313" key="10">
    <source>
        <dbReference type="EMBL" id="RBP57642.1"/>
    </source>
</evidence>
<dbReference type="EMBL" id="QNRX01000027">
    <property type="protein sequence ID" value="RBP57642.1"/>
    <property type="molecule type" value="Genomic_DNA"/>
</dbReference>
<feature type="transmembrane region" description="Helical" evidence="7">
    <location>
        <begin position="58"/>
        <end position="78"/>
    </location>
</feature>
<dbReference type="RefSeq" id="WP_113921823.1">
    <property type="nucleotide sequence ID" value="NZ_QNRX01000027.1"/>
</dbReference>
<evidence type="ECO:0000313" key="11">
    <source>
        <dbReference type="Proteomes" id="UP000253490"/>
    </source>
</evidence>
<dbReference type="InterPro" id="IPR023090">
    <property type="entry name" value="UPF0702_alpha/beta_dom_sf"/>
</dbReference>
<name>A0A366HY55_9FIRM</name>
<evidence type="ECO:0000259" key="8">
    <source>
        <dbReference type="Pfam" id="PF04239"/>
    </source>
</evidence>
<gene>
    <name evidence="10" type="ORF">DES36_12712</name>
</gene>
<accession>A0A366HY55</accession>
<dbReference type="GO" id="GO:0005886">
    <property type="term" value="C:plasma membrane"/>
    <property type="evidence" value="ECO:0007669"/>
    <property type="project" value="UniProtKB-SubCell"/>
</dbReference>
<feature type="domain" description="YetF-like N-terminal transmembrane" evidence="9">
    <location>
        <begin position="3"/>
        <end position="78"/>
    </location>
</feature>
<evidence type="ECO:0000259" key="9">
    <source>
        <dbReference type="Pfam" id="PF20730"/>
    </source>
</evidence>
<dbReference type="Proteomes" id="UP000253490">
    <property type="component" value="Unassembled WGS sequence"/>
</dbReference>
<dbReference type="Pfam" id="PF20730">
    <property type="entry name" value="YetF_N"/>
    <property type="match status" value="1"/>
</dbReference>
<evidence type="ECO:0000256" key="2">
    <source>
        <dbReference type="ARBA" id="ARBA00006448"/>
    </source>
</evidence>
<keyword evidence="3" id="KW-1003">Cell membrane</keyword>
<keyword evidence="11" id="KW-1185">Reference proteome</keyword>
<evidence type="ECO:0000256" key="5">
    <source>
        <dbReference type="ARBA" id="ARBA00022989"/>
    </source>
</evidence>
<comment type="similarity">
    <text evidence="2">Belongs to the UPF0702 family.</text>
</comment>
<dbReference type="Pfam" id="PF04239">
    <property type="entry name" value="DUF421"/>
    <property type="match status" value="1"/>
</dbReference>
<keyword evidence="5 7" id="KW-1133">Transmembrane helix</keyword>
<organism evidence="10 11">
    <name type="scientific">Alkalibaculum bacchi</name>
    <dbReference type="NCBI Taxonomy" id="645887"/>
    <lineage>
        <taxon>Bacteria</taxon>
        <taxon>Bacillati</taxon>
        <taxon>Bacillota</taxon>
        <taxon>Clostridia</taxon>
        <taxon>Eubacteriales</taxon>
        <taxon>Eubacteriaceae</taxon>
        <taxon>Alkalibaculum</taxon>
    </lineage>
</organism>
<evidence type="ECO:0000256" key="4">
    <source>
        <dbReference type="ARBA" id="ARBA00022692"/>
    </source>
</evidence>
<comment type="subcellular location">
    <subcellularLocation>
        <location evidence="1">Cell membrane</location>
        <topology evidence="1">Multi-pass membrane protein</topology>
    </subcellularLocation>
</comment>
<evidence type="ECO:0000256" key="3">
    <source>
        <dbReference type="ARBA" id="ARBA00022475"/>
    </source>
</evidence>
<feature type="domain" description="YetF C-terminal" evidence="8">
    <location>
        <begin position="80"/>
        <end position="212"/>
    </location>
</feature>
<dbReference type="OrthoDB" id="9778331at2"/>
<dbReference type="AlphaFoldDB" id="A0A366HY55"/>
<protein>
    <submittedName>
        <fullName evidence="10">Uncharacterized membrane protein YcaP (DUF421 family)</fullName>
    </submittedName>
</protein>
<proteinExistence type="inferred from homology"/>
<feature type="transmembrane region" description="Helical" evidence="7">
    <location>
        <begin position="6"/>
        <end position="25"/>
    </location>
</feature>
<evidence type="ECO:0000256" key="7">
    <source>
        <dbReference type="SAM" id="Phobius"/>
    </source>
</evidence>
<dbReference type="PANTHER" id="PTHR34582:SF5">
    <property type="entry name" value="UPF0702 TRANSMEMBRANE PROTEIN YETF"/>
    <property type="match status" value="1"/>
</dbReference>
<comment type="caution">
    <text evidence="10">The sequence shown here is derived from an EMBL/GenBank/DDBJ whole genome shotgun (WGS) entry which is preliminary data.</text>
</comment>
<keyword evidence="4 7" id="KW-0812">Transmembrane</keyword>